<comment type="caution">
    <text evidence="5">The sequence shown here is derived from an EMBL/GenBank/DDBJ whole genome shotgun (WGS) entry which is preliminary data.</text>
</comment>
<evidence type="ECO:0000313" key="6">
    <source>
        <dbReference type="Proteomes" id="UP000014387"/>
    </source>
</evidence>
<proteinExistence type="predicted"/>
<dbReference type="EMBL" id="AGWN01000001">
    <property type="protein sequence ID" value="EPD30424.1"/>
    <property type="molecule type" value="Genomic_DNA"/>
</dbReference>
<reference evidence="5 6" key="1">
    <citation type="submission" date="2013-05" db="EMBL/GenBank/DDBJ databases">
        <title>The Genome Sequence of Actinomyces europaeus ACS-120-V-COL10B.</title>
        <authorList>
            <consortium name="The Broad Institute Genomics Platform"/>
            <person name="Earl A."/>
            <person name="Ward D."/>
            <person name="Feldgarden M."/>
            <person name="Gevers D."/>
            <person name="Saerens B."/>
            <person name="Vaneechoutte M."/>
            <person name="Walker B."/>
            <person name="Young S."/>
            <person name="Zeng Q."/>
            <person name="Gargeya S."/>
            <person name="Fitzgerald M."/>
            <person name="Haas B."/>
            <person name="Abouelleil A."/>
            <person name="Allen A.W."/>
            <person name="Alvarado L."/>
            <person name="Arachchi H.M."/>
            <person name="Berlin A.M."/>
            <person name="Chapman S.B."/>
            <person name="Gainer-Dewar J."/>
            <person name="Goldberg J."/>
            <person name="Griggs A."/>
            <person name="Gujja S."/>
            <person name="Hansen M."/>
            <person name="Howarth C."/>
            <person name="Imamovic A."/>
            <person name="Ireland A."/>
            <person name="Larimer J."/>
            <person name="McCowan C."/>
            <person name="Murphy C."/>
            <person name="Pearson M."/>
            <person name="Poon T.W."/>
            <person name="Priest M."/>
            <person name="Roberts A."/>
            <person name="Saif S."/>
            <person name="Shea T."/>
            <person name="Sisk P."/>
            <person name="Sykes S."/>
            <person name="Wortman J."/>
            <person name="Nusbaum C."/>
            <person name="Birren B."/>
        </authorList>
    </citation>
    <scope>NUCLEOTIDE SEQUENCE [LARGE SCALE GENOMIC DNA]</scope>
    <source>
        <strain evidence="5 6">ACS-120-V-Col10b</strain>
    </source>
</reference>
<dbReference type="CDD" id="cd04685">
    <property type="entry name" value="NUDIX_Hydrolase"/>
    <property type="match status" value="1"/>
</dbReference>
<dbReference type="SUPFAM" id="SSF55811">
    <property type="entry name" value="Nudix"/>
    <property type="match status" value="1"/>
</dbReference>
<dbReference type="Proteomes" id="UP000014387">
    <property type="component" value="Unassembled WGS sequence"/>
</dbReference>
<keyword evidence="2" id="KW-0378">Hydrolase</keyword>
<evidence type="ECO:0000313" key="5">
    <source>
        <dbReference type="EMBL" id="EPD30424.1"/>
    </source>
</evidence>
<dbReference type="AlphaFoldDB" id="A0A9W5VW15"/>
<dbReference type="GO" id="GO:0016787">
    <property type="term" value="F:hydrolase activity"/>
    <property type="evidence" value="ECO:0007669"/>
    <property type="project" value="UniProtKB-KW"/>
</dbReference>
<dbReference type="InterPro" id="IPR000086">
    <property type="entry name" value="NUDIX_hydrolase_dom"/>
</dbReference>
<evidence type="ECO:0000256" key="1">
    <source>
        <dbReference type="ARBA" id="ARBA00001946"/>
    </source>
</evidence>
<dbReference type="Pfam" id="PF00293">
    <property type="entry name" value="NUDIX"/>
    <property type="match status" value="1"/>
</dbReference>
<dbReference type="PANTHER" id="PTHR43046">
    <property type="entry name" value="GDP-MANNOSE MANNOSYL HYDROLASE"/>
    <property type="match status" value="1"/>
</dbReference>
<dbReference type="InterPro" id="IPR015797">
    <property type="entry name" value="NUDIX_hydrolase-like_dom_sf"/>
</dbReference>
<gene>
    <name evidence="5" type="ORF">HMPREF9238_00167</name>
</gene>
<dbReference type="RefSeq" id="WP_016443536.1">
    <property type="nucleotide sequence ID" value="NZ_KE150266.1"/>
</dbReference>
<dbReference type="Gene3D" id="3.90.79.10">
    <property type="entry name" value="Nucleoside Triphosphate Pyrophosphohydrolase"/>
    <property type="match status" value="1"/>
</dbReference>
<evidence type="ECO:0000256" key="3">
    <source>
        <dbReference type="ARBA" id="ARBA00022842"/>
    </source>
</evidence>
<keyword evidence="3" id="KW-0460">Magnesium</keyword>
<name>A0A9W5VW15_9ACTO</name>
<evidence type="ECO:0000259" key="4">
    <source>
        <dbReference type="PROSITE" id="PS51462"/>
    </source>
</evidence>
<dbReference type="OrthoDB" id="9804442at2"/>
<sequence>MLEKEYEWPIGADGLPTRDAARVILIDEAERVLLVRGHDANDSDHSWWFTVGGGLEAGESHREAAVRECLEETGIRLNTAELEGPVICRDAKMFFADRTRRQIEQFFIARVDAVKLDYSRWSNDERRLLDEMRWFEVEELLELREEASIFPRQLPDLLVKWRDNEGTQSCVKIDEYNET</sequence>
<dbReference type="PANTHER" id="PTHR43046:SF12">
    <property type="entry name" value="GDP-MANNOSE MANNOSYL HYDROLASE"/>
    <property type="match status" value="1"/>
</dbReference>
<organism evidence="5 6">
    <name type="scientific">Gleimia europaea ACS-120-V-Col10b</name>
    <dbReference type="NCBI Taxonomy" id="883069"/>
    <lineage>
        <taxon>Bacteria</taxon>
        <taxon>Bacillati</taxon>
        <taxon>Actinomycetota</taxon>
        <taxon>Actinomycetes</taxon>
        <taxon>Actinomycetales</taxon>
        <taxon>Actinomycetaceae</taxon>
        <taxon>Gleimia</taxon>
    </lineage>
</organism>
<accession>A0A9W5VW15</accession>
<evidence type="ECO:0000256" key="2">
    <source>
        <dbReference type="ARBA" id="ARBA00022801"/>
    </source>
</evidence>
<dbReference type="PROSITE" id="PS51462">
    <property type="entry name" value="NUDIX"/>
    <property type="match status" value="1"/>
</dbReference>
<feature type="domain" description="Nudix hydrolase" evidence="4">
    <location>
        <begin position="16"/>
        <end position="158"/>
    </location>
</feature>
<keyword evidence="6" id="KW-1185">Reference proteome</keyword>
<protein>
    <recommendedName>
        <fullName evidence="4">Nudix hydrolase domain-containing protein</fullName>
    </recommendedName>
</protein>
<comment type="cofactor">
    <cofactor evidence="1">
        <name>Mg(2+)</name>
        <dbReference type="ChEBI" id="CHEBI:18420"/>
    </cofactor>
</comment>